<dbReference type="EMBL" id="JBHSGD010000001">
    <property type="protein sequence ID" value="MFC4651363.1"/>
    <property type="molecule type" value="Genomic_DNA"/>
</dbReference>
<dbReference type="PANTHER" id="PTHR43787">
    <property type="entry name" value="FEMO COFACTOR BIOSYNTHESIS PROTEIN NIFB-RELATED"/>
    <property type="match status" value="1"/>
</dbReference>
<evidence type="ECO:0000256" key="4">
    <source>
        <dbReference type="ARBA" id="ARBA00022723"/>
    </source>
</evidence>
<dbReference type="RefSeq" id="WP_244842624.1">
    <property type="nucleotide sequence ID" value="NZ_BOVQ01000003.1"/>
</dbReference>
<dbReference type="NCBIfam" id="TIGR04085">
    <property type="entry name" value="rSAM_more_4Fe4S"/>
    <property type="match status" value="1"/>
</dbReference>
<evidence type="ECO:0000256" key="3">
    <source>
        <dbReference type="ARBA" id="ARBA00022691"/>
    </source>
</evidence>
<organism evidence="8 9">
    <name type="scientific">Lactococcus nasutitermitis</name>
    <dbReference type="NCBI Taxonomy" id="1652957"/>
    <lineage>
        <taxon>Bacteria</taxon>
        <taxon>Bacillati</taxon>
        <taxon>Bacillota</taxon>
        <taxon>Bacilli</taxon>
        <taxon>Lactobacillales</taxon>
        <taxon>Streptococcaceae</taxon>
        <taxon>Lactococcus</taxon>
    </lineage>
</organism>
<keyword evidence="9" id="KW-1185">Reference proteome</keyword>
<keyword evidence="4" id="KW-0479">Metal-binding</keyword>
<keyword evidence="5" id="KW-0408">Iron</keyword>
<dbReference type="CDD" id="cd01335">
    <property type="entry name" value="Radical_SAM"/>
    <property type="match status" value="1"/>
</dbReference>
<dbReference type="SFLD" id="SFLDS00029">
    <property type="entry name" value="Radical_SAM"/>
    <property type="match status" value="1"/>
</dbReference>
<dbReference type="SUPFAM" id="SSF102114">
    <property type="entry name" value="Radical SAM enzymes"/>
    <property type="match status" value="1"/>
</dbReference>
<dbReference type="PROSITE" id="PS51918">
    <property type="entry name" value="RADICAL_SAM"/>
    <property type="match status" value="1"/>
</dbReference>
<evidence type="ECO:0000256" key="5">
    <source>
        <dbReference type="ARBA" id="ARBA00023004"/>
    </source>
</evidence>
<evidence type="ECO:0000256" key="6">
    <source>
        <dbReference type="ARBA" id="ARBA00023014"/>
    </source>
</evidence>
<dbReference type="Proteomes" id="UP001595987">
    <property type="component" value="Unassembled WGS sequence"/>
</dbReference>
<dbReference type="SFLD" id="SFLDG01067">
    <property type="entry name" value="SPASM/twitch_domain_containing"/>
    <property type="match status" value="1"/>
</dbReference>
<dbReference type="InterPro" id="IPR023885">
    <property type="entry name" value="4Fe4S-binding_SPASM_dom"/>
</dbReference>
<gene>
    <name evidence="8" type="ORF">ACFO26_00370</name>
</gene>
<comment type="cofactor">
    <cofactor evidence="1">
        <name>[4Fe-4S] cluster</name>
        <dbReference type="ChEBI" id="CHEBI:49883"/>
    </cofactor>
</comment>
<sequence length="368" mass="42527">MPQELLLSAISQKKLPKSLKNKLVKEYFLVNDNFDEKERLFVPIRNMCRYSTATLHIVVHLNYDCNLKCSYCYQNVISNKMVMSGDTERAVIQFIDKLVEDKNPEYIDLNFIGGEPMLHVDKIKRIMQACNKMSKNFNFSAVSNGTFGNTSQLNELADLGLKEYFITLDGLESEHDRYRKYQNGRGSFSTIIKNIKKMQEKFPEIKVLINSNLNEENKRKVPELLDYLIQQDVLYPVVFSEVIDTAASKFNGTIKDGETSWYDAHKAAIDRGYHYKPYTREIDLACSRNIANYYIIGADGFLFSCIEAVGMNEFRQCHTSDYGTAMFDIIRSQTQDVKYSSKRCNSCEFLPHCDGGCYYRRSMMILIV</sequence>
<dbReference type="InterPro" id="IPR058240">
    <property type="entry name" value="rSAM_sf"/>
</dbReference>
<dbReference type="InterPro" id="IPR006638">
    <property type="entry name" value="Elp3/MiaA/NifB-like_rSAM"/>
</dbReference>
<dbReference type="InterPro" id="IPR013785">
    <property type="entry name" value="Aldolase_TIM"/>
</dbReference>
<dbReference type="Gene3D" id="3.20.20.70">
    <property type="entry name" value="Aldolase class I"/>
    <property type="match status" value="1"/>
</dbReference>
<comment type="caution">
    <text evidence="8">The sequence shown here is derived from an EMBL/GenBank/DDBJ whole genome shotgun (WGS) entry which is preliminary data.</text>
</comment>
<evidence type="ECO:0000256" key="1">
    <source>
        <dbReference type="ARBA" id="ARBA00001966"/>
    </source>
</evidence>
<dbReference type="PANTHER" id="PTHR43787:SF3">
    <property type="entry name" value="ARYLSULFATASE REGULATORY PROTEIN"/>
    <property type="match status" value="1"/>
</dbReference>
<keyword evidence="2" id="KW-0004">4Fe-4S</keyword>
<proteinExistence type="predicted"/>
<protein>
    <submittedName>
        <fullName evidence="8">Radical SAM/SPASM domain-containing protein</fullName>
    </submittedName>
</protein>
<accession>A0ABV9JA39</accession>
<dbReference type="Pfam" id="PF04055">
    <property type="entry name" value="Radical_SAM"/>
    <property type="match status" value="1"/>
</dbReference>
<feature type="domain" description="Radical SAM core" evidence="7">
    <location>
        <begin position="49"/>
        <end position="285"/>
    </location>
</feature>
<evidence type="ECO:0000313" key="8">
    <source>
        <dbReference type="EMBL" id="MFC4651363.1"/>
    </source>
</evidence>
<reference evidence="9" key="1">
    <citation type="journal article" date="2019" name="Int. J. Syst. Evol. Microbiol.">
        <title>The Global Catalogue of Microorganisms (GCM) 10K type strain sequencing project: providing services to taxonomists for standard genome sequencing and annotation.</title>
        <authorList>
            <consortium name="The Broad Institute Genomics Platform"/>
            <consortium name="The Broad Institute Genome Sequencing Center for Infectious Disease"/>
            <person name="Wu L."/>
            <person name="Ma J."/>
        </authorList>
    </citation>
    <scope>NUCLEOTIDE SEQUENCE [LARGE SCALE GENOMIC DNA]</scope>
    <source>
        <strain evidence="9">CCUG 63287</strain>
    </source>
</reference>
<keyword evidence="6" id="KW-0411">Iron-sulfur</keyword>
<evidence type="ECO:0000259" key="7">
    <source>
        <dbReference type="PROSITE" id="PS51918"/>
    </source>
</evidence>
<dbReference type="SMART" id="SM00729">
    <property type="entry name" value="Elp3"/>
    <property type="match status" value="1"/>
</dbReference>
<name>A0ABV9JA39_9LACT</name>
<dbReference type="InterPro" id="IPR007197">
    <property type="entry name" value="rSAM"/>
</dbReference>
<evidence type="ECO:0000313" key="9">
    <source>
        <dbReference type="Proteomes" id="UP001595987"/>
    </source>
</evidence>
<keyword evidence="3" id="KW-0949">S-adenosyl-L-methionine</keyword>
<evidence type="ECO:0000256" key="2">
    <source>
        <dbReference type="ARBA" id="ARBA00022485"/>
    </source>
</evidence>